<protein>
    <submittedName>
        <fullName evidence="2">Uncharacterized protein</fullName>
    </submittedName>
</protein>
<reference evidence="2 3" key="1">
    <citation type="submission" date="2023-03" db="EMBL/GenBank/DDBJ databases">
        <title>Genome insight into feeding habits of ladybird beetles.</title>
        <authorList>
            <person name="Li H.-S."/>
            <person name="Huang Y.-H."/>
            <person name="Pang H."/>
        </authorList>
    </citation>
    <scope>NUCLEOTIDE SEQUENCE [LARGE SCALE GENOMIC DNA]</scope>
    <source>
        <strain evidence="2">SYSU_2023b</strain>
        <tissue evidence="2">Whole body</tissue>
    </source>
</reference>
<gene>
    <name evidence="2" type="ORF">WA026_013819</name>
</gene>
<proteinExistence type="predicted"/>
<accession>A0AAW1V245</accession>
<dbReference type="EMBL" id="JARQZJ010000097">
    <property type="protein sequence ID" value="KAK9885944.1"/>
    <property type="molecule type" value="Genomic_DNA"/>
</dbReference>
<dbReference type="AlphaFoldDB" id="A0AAW1V245"/>
<keyword evidence="3" id="KW-1185">Reference proteome</keyword>
<evidence type="ECO:0000256" key="1">
    <source>
        <dbReference type="SAM" id="MobiDB-lite"/>
    </source>
</evidence>
<sequence>MDSLHLTALQAAANSKASSRSASPCRPREPHHSHQKSLSHGSADSTKRMSQN</sequence>
<name>A0AAW1V245_9CUCU</name>
<organism evidence="2 3">
    <name type="scientific">Henosepilachna vigintioctopunctata</name>
    <dbReference type="NCBI Taxonomy" id="420089"/>
    <lineage>
        <taxon>Eukaryota</taxon>
        <taxon>Metazoa</taxon>
        <taxon>Ecdysozoa</taxon>
        <taxon>Arthropoda</taxon>
        <taxon>Hexapoda</taxon>
        <taxon>Insecta</taxon>
        <taxon>Pterygota</taxon>
        <taxon>Neoptera</taxon>
        <taxon>Endopterygota</taxon>
        <taxon>Coleoptera</taxon>
        <taxon>Polyphaga</taxon>
        <taxon>Cucujiformia</taxon>
        <taxon>Coccinelloidea</taxon>
        <taxon>Coccinellidae</taxon>
        <taxon>Epilachninae</taxon>
        <taxon>Epilachnini</taxon>
        <taxon>Henosepilachna</taxon>
    </lineage>
</organism>
<feature type="compositionally biased region" description="Low complexity" evidence="1">
    <location>
        <begin position="11"/>
        <end position="23"/>
    </location>
</feature>
<comment type="caution">
    <text evidence="2">The sequence shown here is derived from an EMBL/GenBank/DDBJ whole genome shotgun (WGS) entry which is preliminary data.</text>
</comment>
<evidence type="ECO:0000313" key="2">
    <source>
        <dbReference type="EMBL" id="KAK9885944.1"/>
    </source>
</evidence>
<feature type="region of interest" description="Disordered" evidence="1">
    <location>
        <begin position="1"/>
        <end position="52"/>
    </location>
</feature>
<evidence type="ECO:0000313" key="3">
    <source>
        <dbReference type="Proteomes" id="UP001431783"/>
    </source>
</evidence>
<feature type="compositionally biased region" description="Polar residues" evidence="1">
    <location>
        <begin position="38"/>
        <end position="52"/>
    </location>
</feature>
<dbReference type="Proteomes" id="UP001431783">
    <property type="component" value="Unassembled WGS sequence"/>
</dbReference>